<dbReference type="PROSITE" id="PS51379">
    <property type="entry name" value="4FE4S_FER_2"/>
    <property type="match status" value="3"/>
</dbReference>
<dbReference type="AlphaFoldDB" id="A0A369L8P3"/>
<comment type="caution">
    <text evidence="6">The sequence shown here is derived from an EMBL/GenBank/DDBJ whole genome shotgun (WGS) entry which is preliminary data.</text>
</comment>
<accession>A0A369L8P3</accession>
<dbReference type="InterPro" id="IPR017896">
    <property type="entry name" value="4Fe4S_Fe-S-bd"/>
</dbReference>
<evidence type="ECO:0000259" key="5">
    <source>
        <dbReference type="PROSITE" id="PS51379"/>
    </source>
</evidence>
<protein>
    <submittedName>
        <fullName evidence="6">4Fe-4S ferredoxin</fullName>
    </submittedName>
</protein>
<proteinExistence type="predicted"/>
<dbReference type="GO" id="GO:0046872">
    <property type="term" value="F:metal ion binding"/>
    <property type="evidence" value="ECO:0007669"/>
    <property type="project" value="UniProtKB-KW"/>
</dbReference>
<feature type="domain" description="4Fe-4S ferredoxin-type" evidence="5">
    <location>
        <begin position="56"/>
        <end position="87"/>
    </location>
</feature>
<sequence length="208" mass="23222">MTKLAIGINLDRCIGCHTCANACKMQNNVPDGMLWNRVITEGCDAIDGAVGEYPNLTRTYVPLACQHCENPACLKVCPTGATYKDEQGRVEIDYDRCIGCRMCMAACPFNARVFNWEDPQRDGDFNWGDARVPVRTRGVMEKCTLCKERTDAGEEPMCVVCCPTHARVFGDLDDPNSELAQLRATKGKNVHILLEEKGTKPQVFYFDE</sequence>
<keyword evidence="2" id="KW-0479">Metal-binding</keyword>
<dbReference type="SUPFAM" id="SSF54862">
    <property type="entry name" value="4Fe-4S ferredoxins"/>
    <property type="match status" value="1"/>
</dbReference>
<dbReference type="GO" id="GO:0051539">
    <property type="term" value="F:4 iron, 4 sulfur cluster binding"/>
    <property type="evidence" value="ECO:0007669"/>
    <property type="project" value="UniProtKB-KW"/>
</dbReference>
<feature type="domain" description="4Fe-4S ferredoxin-type" evidence="5">
    <location>
        <begin position="4"/>
        <end position="33"/>
    </location>
</feature>
<dbReference type="RefSeq" id="WP_114620933.1">
    <property type="nucleotide sequence ID" value="NZ_CALLUE010000049.1"/>
</dbReference>
<dbReference type="Pfam" id="PF13247">
    <property type="entry name" value="Fer4_11"/>
    <property type="match status" value="2"/>
</dbReference>
<dbReference type="PANTHER" id="PTHR43177">
    <property type="entry name" value="PROTEIN NRFC"/>
    <property type="match status" value="1"/>
</dbReference>
<keyword evidence="7" id="KW-1185">Reference proteome</keyword>
<keyword evidence="3" id="KW-0408">Iron</keyword>
<dbReference type="OrthoDB" id="3175224at2"/>
<feature type="domain" description="4Fe-4S ferredoxin-type" evidence="5">
    <location>
        <begin position="88"/>
        <end position="117"/>
    </location>
</feature>
<dbReference type="InterPro" id="IPR050954">
    <property type="entry name" value="ET_IronSulfur_Cluster-Binding"/>
</dbReference>
<reference evidence="6 7" key="1">
    <citation type="journal article" date="2018" name="Elife">
        <title>Discovery and characterization of a prevalent human gut bacterial enzyme sufficient for the inactivation of a family of plant toxins.</title>
        <authorList>
            <person name="Koppel N."/>
            <person name="Bisanz J.E."/>
            <person name="Pandelia M.E."/>
            <person name="Turnbaugh P.J."/>
            <person name="Balskus E.P."/>
        </authorList>
    </citation>
    <scope>NUCLEOTIDE SEQUENCE [LARGE SCALE GENOMIC DNA]</scope>
    <source>
        <strain evidence="7">anaerobia AP69FAA</strain>
    </source>
</reference>
<organism evidence="6 7">
    <name type="scientific">Senegalimassilia anaerobia</name>
    <dbReference type="NCBI Taxonomy" id="1473216"/>
    <lineage>
        <taxon>Bacteria</taxon>
        <taxon>Bacillati</taxon>
        <taxon>Actinomycetota</taxon>
        <taxon>Coriobacteriia</taxon>
        <taxon>Coriobacteriales</taxon>
        <taxon>Coriobacteriaceae</taxon>
        <taxon>Senegalimassilia</taxon>
    </lineage>
</organism>
<evidence type="ECO:0000256" key="4">
    <source>
        <dbReference type="ARBA" id="ARBA00023014"/>
    </source>
</evidence>
<gene>
    <name evidence="6" type="ORF">C1880_07530</name>
</gene>
<evidence type="ECO:0000313" key="6">
    <source>
        <dbReference type="EMBL" id="RDB55067.1"/>
    </source>
</evidence>
<dbReference type="PANTHER" id="PTHR43177:SF3">
    <property type="entry name" value="PROTEIN NRFC HOMOLOG"/>
    <property type="match status" value="1"/>
</dbReference>
<dbReference type="InterPro" id="IPR017900">
    <property type="entry name" value="4Fe4S_Fe_S_CS"/>
</dbReference>
<dbReference type="Proteomes" id="UP000253792">
    <property type="component" value="Unassembled WGS sequence"/>
</dbReference>
<keyword evidence="1" id="KW-0004">4Fe-4S</keyword>
<dbReference type="PROSITE" id="PS00198">
    <property type="entry name" value="4FE4S_FER_1"/>
    <property type="match status" value="1"/>
</dbReference>
<evidence type="ECO:0000256" key="1">
    <source>
        <dbReference type="ARBA" id="ARBA00022485"/>
    </source>
</evidence>
<keyword evidence="4" id="KW-0411">Iron-sulfur</keyword>
<dbReference type="Gene3D" id="3.30.70.20">
    <property type="match status" value="2"/>
</dbReference>
<name>A0A369L8P3_9ACTN</name>
<evidence type="ECO:0000256" key="2">
    <source>
        <dbReference type="ARBA" id="ARBA00022723"/>
    </source>
</evidence>
<dbReference type="EMBL" id="PPTP01000006">
    <property type="protein sequence ID" value="RDB55067.1"/>
    <property type="molecule type" value="Genomic_DNA"/>
</dbReference>
<evidence type="ECO:0000256" key="3">
    <source>
        <dbReference type="ARBA" id="ARBA00023004"/>
    </source>
</evidence>
<dbReference type="Pfam" id="PF00037">
    <property type="entry name" value="Fer4"/>
    <property type="match status" value="1"/>
</dbReference>
<evidence type="ECO:0000313" key="7">
    <source>
        <dbReference type="Proteomes" id="UP000253792"/>
    </source>
</evidence>
<dbReference type="CDD" id="cd10551">
    <property type="entry name" value="PsrB"/>
    <property type="match status" value="1"/>
</dbReference>